<dbReference type="PANTHER" id="PTHR43408:SF2">
    <property type="entry name" value="FMN REDUCTASE (NADPH)"/>
    <property type="match status" value="1"/>
</dbReference>
<evidence type="ECO:0000313" key="5">
    <source>
        <dbReference type="EMBL" id="THE09302.1"/>
    </source>
</evidence>
<keyword evidence="3" id="KW-0560">Oxidoreductase</keyword>
<dbReference type="OrthoDB" id="1643408at2"/>
<dbReference type="GO" id="GO:0016491">
    <property type="term" value="F:oxidoreductase activity"/>
    <property type="evidence" value="ECO:0007669"/>
    <property type="project" value="UniProtKB-KW"/>
</dbReference>
<evidence type="ECO:0000256" key="3">
    <source>
        <dbReference type="ARBA" id="ARBA00023002"/>
    </source>
</evidence>
<accession>A0A4S3PKZ1</accession>
<dbReference type="AlphaFoldDB" id="A0A4S3PKZ1"/>
<dbReference type="SUPFAM" id="SSF52218">
    <property type="entry name" value="Flavoproteins"/>
    <property type="match status" value="1"/>
</dbReference>
<dbReference type="Gene3D" id="3.40.50.360">
    <property type="match status" value="1"/>
</dbReference>
<dbReference type="InterPro" id="IPR005025">
    <property type="entry name" value="FMN_Rdtase-like_dom"/>
</dbReference>
<dbReference type="InterPro" id="IPR051814">
    <property type="entry name" value="NAD(P)H-dep_FMN_reductase"/>
</dbReference>
<dbReference type="RefSeq" id="WP_136381834.1">
    <property type="nucleotide sequence ID" value="NZ_SLUB01000088.1"/>
</dbReference>
<comment type="caution">
    <text evidence="5">The sequence shown here is derived from an EMBL/GenBank/DDBJ whole genome shotgun (WGS) entry which is preliminary data.</text>
</comment>
<sequence length="178" mass="19826">MKVVGISGSLIGAKTSKAVYEVLAAIKSQDFSVQIELLDLKDFEMDFVNGSPLSFYNDDTIKVVNKMLEADMLVFGSPIYQASISGVLKNLLDFFPVDSFKNKVTGIITTGGTEKHFLVSEYHLKPILSYLKGTVPVHQVFIHNDEFDDDNEITNKGLLKRINKLAEEMISLQNSMSK</sequence>
<dbReference type="STRING" id="1033734.GCA_000285535_02170"/>
<protein>
    <submittedName>
        <fullName evidence="5">NADPH-dependent oxidoreductase</fullName>
    </submittedName>
</protein>
<dbReference type="EMBL" id="SLUB01000088">
    <property type="protein sequence ID" value="THE09302.1"/>
    <property type="molecule type" value="Genomic_DNA"/>
</dbReference>
<proteinExistence type="predicted"/>
<name>A0A4S3PKZ1_9BACI</name>
<organism evidence="5 6">
    <name type="scientific">Bacillus timonensis</name>
    <dbReference type="NCBI Taxonomy" id="1033734"/>
    <lineage>
        <taxon>Bacteria</taxon>
        <taxon>Bacillati</taxon>
        <taxon>Bacillota</taxon>
        <taxon>Bacilli</taxon>
        <taxon>Bacillales</taxon>
        <taxon>Bacillaceae</taxon>
        <taxon>Bacillus</taxon>
    </lineage>
</organism>
<evidence type="ECO:0000259" key="4">
    <source>
        <dbReference type="Pfam" id="PF03358"/>
    </source>
</evidence>
<keyword evidence="2" id="KW-0288">FMN</keyword>
<keyword evidence="6" id="KW-1185">Reference proteome</keyword>
<dbReference type="InterPro" id="IPR029039">
    <property type="entry name" value="Flavoprotein-like_sf"/>
</dbReference>
<gene>
    <name evidence="5" type="ORF">E1I69_22885</name>
</gene>
<dbReference type="PANTHER" id="PTHR43408">
    <property type="entry name" value="FMN REDUCTASE (NADPH)"/>
    <property type="match status" value="1"/>
</dbReference>
<feature type="domain" description="NADPH-dependent FMN reductase-like" evidence="4">
    <location>
        <begin position="1"/>
        <end position="145"/>
    </location>
</feature>
<evidence type="ECO:0000256" key="2">
    <source>
        <dbReference type="ARBA" id="ARBA00022643"/>
    </source>
</evidence>
<evidence type="ECO:0000313" key="6">
    <source>
        <dbReference type="Proteomes" id="UP000306477"/>
    </source>
</evidence>
<dbReference type="Pfam" id="PF03358">
    <property type="entry name" value="FMN_red"/>
    <property type="match status" value="1"/>
</dbReference>
<reference evidence="5 6" key="1">
    <citation type="journal article" date="2019" name="Indoor Air">
        <title>Impacts of indoor surface finishes on bacterial viability.</title>
        <authorList>
            <person name="Hu J."/>
            <person name="Maamar S.B."/>
            <person name="Glawe A.J."/>
            <person name="Gottel N."/>
            <person name="Gilbert J.A."/>
            <person name="Hartmann E.M."/>
        </authorList>
    </citation>
    <scope>NUCLEOTIDE SEQUENCE [LARGE SCALE GENOMIC DNA]</scope>
    <source>
        <strain evidence="5 6">AF060A6</strain>
    </source>
</reference>
<dbReference type="Proteomes" id="UP000306477">
    <property type="component" value="Unassembled WGS sequence"/>
</dbReference>
<evidence type="ECO:0000256" key="1">
    <source>
        <dbReference type="ARBA" id="ARBA00022630"/>
    </source>
</evidence>
<keyword evidence="1" id="KW-0285">Flavoprotein</keyword>